<protein>
    <submittedName>
        <fullName evidence="1">Uncharacterized protein</fullName>
    </submittedName>
</protein>
<evidence type="ECO:0000313" key="1">
    <source>
        <dbReference type="EMBL" id="JAH84646.1"/>
    </source>
</evidence>
<reference evidence="1" key="1">
    <citation type="submission" date="2014-11" db="EMBL/GenBank/DDBJ databases">
        <authorList>
            <person name="Amaro Gonzalez C."/>
        </authorList>
    </citation>
    <scope>NUCLEOTIDE SEQUENCE</scope>
</reference>
<proteinExistence type="predicted"/>
<name>A0A0E9W2V1_ANGAN</name>
<dbReference type="AlphaFoldDB" id="A0A0E9W2V1"/>
<sequence length="68" mass="7718">MVVIGNTGVLTAQYREPEQAETNCHCAFYFTLHVTCLAVTWPPALFRLCTCLKVLLVITKHRGFKLCF</sequence>
<dbReference type="EMBL" id="GBXM01023931">
    <property type="protein sequence ID" value="JAH84646.1"/>
    <property type="molecule type" value="Transcribed_RNA"/>
</dbReference>
<organism evidence="1">
    <name type="scientific">Anguilla anguilla</name>
    <name type="common">European freshwater eel</name>
    <name type="synonym">Muraena anguilla</name>
    <dbReference type="NCBI Taxonomy" id="7936"/>
    <lineage>
        <taxon>Eukaryota</taxon>
        <taxon>Metazoa</taxon>
        <taxon>Chordata</taxon>
        <taxon>Craniata</taxon>
        <taxon>Vertebrata</taxon>
        <taxon>Euteleostomi</taxon>
        <taxon>Actinopterygii</taxon>
        <taxon>Neopterygii</taxon>
        <taxon>Teleostei</taxon>
        <taxon>Anguilliformes</taxon>
        <taxon>Anguillidae</taxon>
        <taxon>Anguilla</taxon>
    </lineage>
</organism>
<accession>A0A0E9W2V1</accession>
<reference evidence="1" key="2">
    <citation type="journal article" date="2015" name="Fish Shellfish Immunol.">
        <title>Early steps in the European eel (Anguilla anguilla)-Vibrio vulnificus interaction in the gills: Role of the RtxA13 toxin.</title>
        <authorList>
            <person name="Callol A."/>
            <person name="Pajuelo D."/>
            <person name="Ebbesson L."/>
            <person name="Teles M."/>
            <person name="MacKenzie S."/>
            <person name="Amaro C."/>
        </authorList>
    </citation>
    <scope>NUCLEOTIDE SEQUENCE</scope>
</reference>